<keyword evidence="4" id="KW-0645">Protease</keyword>
<keyword evidence="6" id="KW-0378">Hydrolase</keyword>
<keyword evidence="8" id="KW-0482">Metalloprotease</keyword>
<dbReference type="PRINTS" id="PR00786">
    <property type="entry name" value="NEPRILYSIN"/>
</dbReference>
<feature type="domain" description="Peptidase M13 N-terminal" evidence="10">
    <location>
        <begin position="7"/>
        <end position="395"/>
    </location>
</feature>
<dbReference type="AlphaFoldDB" id="A0AAW2HFP7"/>
<evidence type="ECO:0000259" key="10">
    <source>
        <dbReference type="Pfam" id="PF05649"/>
    </source>
</evidence>
<dbReference type="GO" id="GO:0004222">
    <property type="term" value="F:metalloendopeptidase activity"/>
    <property type="evidence" value="ECO:0007669"/>
    <property type="project" value="InterPro"/>
</dbReference>
<dbReference type="Gene3D" id="3.40.390.10">
    <property type="entry name" value="Collagenase (Catalytic Domain)"/>
    <property type="match status" value="1"/>
</dbReference>
<dbReference type="GO" id="GO:0016485">
    <property type="term" value="P:protein processing"/>
    <property type="evidence" value="ECO:0007669"/>
    <property type="project" value="TreeGrafter"/>
</dbReference>
<evidence type="ECO:0000256" key="8">
    <source>
        <dbReference type="ARBA" id="ARBA00023049"/>
    </source>
</evidence>
<comment type="similarity">
    <text evidence="3">Belongs to the peptidase M13 family.</text>
</comment>
<evidence type="ECO:0000256" key="7">
    <source>
        <dbReference type="ARBA" id="ARBA00022833"/>
    </source>
</evidence>
<organism evidence="11">
    <name type="scientific">Menopon gallinae</name>
    <name type="common">poultry shaft louse</name>
    <dbReference type="NCBI Taxonomy" id="328185"/>
    <lineage>
        <taxon>Eukaryota</taxon>
        <taxon>Metazoa</taxon>
        <taxon>Ecdysozoa</taxon>
        <taxon>Arthropoda</taxon>
        <taxon>Hexapoda</taxon>
        <taxon>Insecta</taxon>
        <taxon>Pterygota</taxon>
        <taxon>Neoptera</taxon>
        <taxon>Paraneoptera</taxon>
        <taxon>Psocodea</taxon>
        <taxon>Troctomorpha</taxon>
        <taxon>Phthiraptera</taxon>
        <taxon>Amblycera</taxon>
        <taxon>Menoponidae</taxon>
        <taxon>Menopon</taxon>
    </lineage>
</organism>
<evidence type="ECO:0008006" key="12">
    <source>
        <dbReference type="Google" id="ProtNLM"/>
    </source>
</evidence>
<evidence type="ECO:0000256" key="1">
    <source>
        <dbReference type="ARBA" id="ARBA00001947"/>
    </source>
</evidence>
<feature type="domain" description="Peptidase M13 C-terminal" evidence="9">
    <location>
        <begin position="454"/>
        <end position="659"/>
    </location>
</feature>
<dbReference type="CDD" id="cd08662">
    <property type="entry name" value="M13"/>
    <property type="match status" value="1"/>
</dbReference>
<dbReference type="Gene3D" id="1.10.1380.10">
    <property type="entry name" value="Neutral endopeptidase , domain2"/>
    <property type="match status" value="1"/>
</dbReference>
<dbReference type="Pfam" id="PF01431">
    <property type="entry name" value="Peptidase_M13"/>
    <property type="match status" value="1"/>
</dbReference>
<dbReference type="GO" id="GO:0005886">
    <property type="term" value="C:plasma membrane"/>
    <property type="evidence" value="ECO:0007669"/>
    <property type="project" value="UniProtKB-SubCell"/>
</dbReference>
<dbReference type="Pfam" id="PF05649">
    <property type="entry name" value="Peptidase_M13_N"/>
    <property type="match status" value="1"/>
</dbReference>
<dbReference type="PANTHER" id="PTHR11733">
    <property type="entry name" value="ZINC METALLOPROTEASE FAMILY M13 NEPRILYSIN-RELATED"/>
    <property type="match status" value="1"/>
</dbReference>
<dbReference type="InterPro" id="IPR024079">
    <property type="entry name" value="MetalloPept_cat_dom_sf"/>
</dbReference>
<gene>
    <name evidence="11" type="ORF">PYX00_010426</name>
</gene>
<proteinExistence type="inferred from homology"/>
<name>A0AAW2HFP7_9NEOP</name>
<comment type="cofactor">
    <cofactor evidence="1">
        <name>Zn(2+)</name>
        <dbReference type="ChEBI" id="CHEBI:29105"/>
    </cofactor>
</comment>
<accession>A0AAW2HFP7</accession>
<sequence>MDLTANPCHDFFQFACGTWNKKHIIPEDKSSISTFEVMADQLQVILKGVLEEPYDDQDDNSATKKAKLFYKSCMDLERIRKIGDAPLREVLKKLGGWPVATPDWKPPPFSVETLLGKIRGEYNEGVLVEPWVGPDDKNSSVHILQVDQMQLALPSRDYYLKSSSQAELKAYHIYMTQVAILLGANETVAEAELEKVVEFEKELANVTSAEADRHDTSLIYRKLPLAKLQEEVPQLNWKEYLSTFIVTKLQDDEPIVSYAMPYLTEMGRILSRTDRRVIHNYVIWRLIMNLMPHMIDEYKQKTTEFRKILLGILSERHNRWSQCVEWTNKKLGMAVGALFIRDNFNYESKETALEMIHTIREAFNDLLAENAWMDDETRAVAKEKADAMNERIGYPELLTNEEELNREYMNLTVTEDQFLVNVLNVLKYDADHNLQKLRQPVNKDKWSTEPAVVNAFYNPNKNDIVLPAGILQPLFYSQHFPKSLNYGGIGVVIGHEITHGFDDKGRQFDKDGNMMQWWNNATIRAFRERTQCIIDQYSRYKIDAIDLFVNGRMTQGENIADNGGLKQSFRAYKKWVAKHGEEPLLPGINLNHDQLFFLNYAQIWCGSMRPEDALTKIRSSVHSPGPIRVLGPLSNSWDFARAYNCPPKSPMNPTSKCSVW</sequence>
<comment type="subcellular location">
    <subcellularLocation>
        <location evidence="2">Cell membrane</location>
        <topology evidence="2">Single-pass type II membrane protein</topology>
    </subcellularLocation>
</comment>
<dbReference type="SUPFAM" id="SSF55486">
    <property type="entry name" value="Metalloproteases ('zincins'), catalytic domain"/>
    <property type="match status" value="1"/>
</dbReference>
<dbReference type="PROSITE" id="PS51885">
    <property type="entry name" value="NEPRILYSIN"/>
    <property type="match status" value="1"/>
</dbReference>
<evidence type="ECO:0000256" key="3">
    <source>
        <dbReference type="ARBA" id="ARBA00007357"/>
    </source>
</evidence>
<evidence type="ECO:0000259" key="9">
    <source>
        <dbReference type="Pfam" id="PF01431"/>
    </source>
</evidence>
<dbReference type="InterPro" id="IPR000718">
    <property type="entry name" value="Peptidase_M13"/>
</dbReference>
<dbReference type="InterPro" id="IPR042089">
    <property type="entry name" value="Peptidase_M13_dom_2"/>
</dbReference>
<evidence type="ECO:0000256" key="6">
    <source>
        <dbReference type="ARBA" id="ARBA00022801"/>
    </source>
</evidence>
<keyword evidence="5" id="KW-0479">Metal-binding</keyword>
<dbReference type="InterPro" id="IPR008753">
    <property type="entry name" value="Peptidase_M13_N"/>
</dbReference>
<reference evidence="11" key="1">
    <citation type="journal article" date="2024" name="Gigascience">
        <title>Chromosome-level genome of the poultry shaft louse Menopon gallinae provides insight into the host-switching and adaptive evolution of parasitic lice.</title>
        <authorList>
            <person name="Xu Y."/>
            <person name="Ma L."/>
            <person name="Liu S."/>
            <person name="Liang Y."/>
            <person name="Liu Q."/>
            <person name="He Z."/>
            <person name="Tian L."/>
            <person name="Duan Y."/>
            <person name="Cai W."/>
            <person name="Li H."/>
            <person name="Song F."/>
        </authorList>
    </citation>
    <scope>NUCLEOTIDE SEQUENCE</scope>
    <source>
        <strain evidence="11">Cailab_2023a</strain>
    </source>
</reference>
<evidence type="ECO:0000256" key="5">
    <source>
        <dbReference type="ARBA" id="ARBA00022723"/>
    </source>
</evidence>
<dbReference type="GO" id="GO:0046872">
    <property type="term" value="F:metal ion binding"/>
    <property type="evidence" value="ECO:0007669"/>
    <property type="project" value="UniProtKB-KW"/>
</dbReference>
<dbReference type="InterPro" id="IPR018497">
    <property type="entry name" value="Peptidase_M13_C"/>
</dbReference>
<protein>
    <recommendedName>
        <fullName evidence="12">Membrane metallo-endopeptidase-like 1</fullName>
    </recommendedName>
</protein>
<comment type="caution">
    <text evidence="11">The sequence shown here is derived from an EMBL/GenBank/DDBJ whole genome shotgun (WGS) entry which is preliminary data.</text>
</comment>
<dbReference type="PANTHER" id="PTHR11733:SF241">
    <property type="entry name" value="GH26575P-RELATED"/>
    <property type="match status" value="1"/>
</dbReference>
<dbReference type="EMBL" id="JARGDH010000005">
    <property type="protein sequence ID" value="KAL0268510.1"/>
    <property type="molecule type" value="Genomic_DNA"/>
</dbReference>
<evidence type="ECO:0000256" key="4">
    <source>
        <dbReference type="ARBA" id="ARBA00022670"/>
    </source>
</evidence>
<keyword evidence="7" id="KW-0862">Zinc</keyword>
<evidence type="ECO:0000313" key="11">
    <source>
        <dbReference type="EMBL" id="KAL0268510.1"/>
    </source>
</evidence>
<evidence type="ECO:0000256" key="2">
    <source>
        <dbReference type="ARBA" id="ARBA00004401"/>
    </source>
</evidence>